<dbReference type="GO" id="GO:0055085">
    <property type="term" value="P:transmembrane transport"/>
    <property type="evidence" value="ECO:0007669"/>
    <property type="project" value="InterPro"/>
</dbReference>
<dbReference type="Gene3D" id="3.30.1150.10">
    <property type="match status" value="1"/>
</dbReference>
<name>A4CE00_9GAMM</name>
<dbReference type="AlphaFoldDB" id="A4CE00"/>
<keyword evidence="3" id="KW-1185">Reference proteome</keyword>
<dbReference type="SUPFAM" id="SSF74653">
    <property type="entry name" value="TolA/TonB C-terminal domain"/>
    <property type="match status" value="1"/>
</dbReference>
<gene>
    <name evidence="2" type="ORF">PTD2_05960</name>
</gene>
<feature type="domain" description="TonB C-terminal" evidence="1">
    <location>
        <begin position="135"/>
        <end position="209"/>
    </location>
</feature>
<dbReference type="eggNOG" id="COG0810">
    <property type="taxonomic scope" value="Bacteria"/>
</dbReference>
<accession>A4CE00</accession>
<evidence type="ECO:0000259" key="1">
    <source>
        <dbReference type="Pfam" id="PF03544"/>
    </source>
</evidence>
<organism evidence="2 3">
    <name type="scientific">Pseudoalteromonas tunicata D2</name>
    <dbReference type="NCBI Taxonomy" id="87626"/>
    <lineage>
        <taxon>Bacteria</taxon>
        <taxon>Pseudomonadati</taxon>
        <taxon>Pseudomonadota</taxon>
        <taxon>Gammaproteobacteria</taxon>
        <taxon>Alteromonadales</taxon>
        <taxon>Pseudoalteromonadaceae</taxon>
        <taxon>Pseudoalteromonas</taxon>
    </lineage>
</organism>
<dbReference type="STRING" id="87626.PTD2_05960"/>
<evidence type="ECO:0000313" key="2">
    <source>
        <dbReference type="EMBL" id="EAR27192.1"/>
    </source>
</evidence>
<dbReference type="InterPro" id="IPR037682">
    <property type="entry name" value="TonB_C"/>
</dbReference>
<evidence type="ECO:0000313" key="3">
    <source>
        <dbReference type="Proteomes" id="UP000006201"/>
    </source>
</evidence>
<dbReference type="RefSeq" id="WP_009839055.1">
    <property type="nucleotide sequence ID" value="NZ_AAOH01000007.1"/>
</dbReference>
<proteinExistence type="predicted"/>
<dbReference type="Proteomes" id="UP000006201">
    <property type="component" value="Unassembled WGS sequence"/>
</dbReference>
<protein>
    <recommendedName>
        <fullName evidence="1">TonB C-terminal domain-containing protein</fullName>
    </recommendedName>
</protein>
<comment type="caution">
    <text evidence="2">The sequence shown here is derived from an EMBL/GenBank/DDBJ whole genome shotgun (WGS) entry which is preliminary data.</text>
</comment>
<reference evidence="2 3" key="1">
    <citation type="submission" date="2006-02" db="EMBL/GenBank/DDBJ databases">
        <authorList>
            <person name="Moran M.A."/>
            <person name="Kjelleberg S."/>
            <person name="Egan S."/>
            <person name="Saunders N."/>
            <person name="Thomas T."/>
            <person name="Ferriera S."/>
            <person name="Johnson J."/>
            <person name="Kravitz S."/>
            <person name="Halpern A."/>
            <person name="Remington K."/>
            <person name="Beeson K."/>
            <person name="Tran B."/>
            <person name="Rogers Y.-H."/>
            <person name="Friedman R."/>
            <person name="Venter J.C."/>
        </authorList>
    </citation>
    <scope>NUCLEOTIDE SEQUENCE [LARGE SCALE GENOMIC DNA]</scope>
    <source>
        <strain evidence="2 3">D2</strain>
    </source>
</reference>
<sequence length="210" mass="23236">MRLKRHHIYALILSCLLLCSAVSLLFLNQWLSNAVQAKVEVRQVHTISLPPPPPPPVQQQTQTPVQTVTLAVAGQGAALNLTLVPQVKVDIVAPEPVLLTQPPTDWQAELDIDWQAFGLDQLDGLPQLLTPIKAQFPNSLVRQGILQVVVKLDVFIDEQGQVSLIAITDNPHPELVSSIHKLVKTSRFSVPKKNGQAVKARFIWPVEFKK</sequence>
<dbReference type="Pfam" id="PF03544">
    <property type="entry name" value="TonB_C"/>
    <property type="match status" value="1"/>
</dbReference>
<dbReference type="OrthoDB" id="5768557at2"/>
<dbReference type="HOGENOM" id="CLU_108959_0_0_6"/>
<dbReference type="EMBL" id="AAOH01000007">
    <property type="protein sequence ID" value="EAR27192.1"/>
    <property type="molecule type" value="Genomic_DNA"/>
</dbReference>